<accession>C4K613</accession>
<dbReference type="EMBL" id="CP001277">
    <property type="protein sequence ID" value="ACQ68006.1"/>
    <property type="molecule type" value="Genomic_DNA"/>
</dbReference>
<organism evidence="1 2">
    <name type="scientific">Hamiltonella defensa subsp. Acyrthosiphon pisum (strain 5AT)</name>
    <dbReference type="NCBI Taxonomy" id="572265"/>
    <lineage>
        <taxon>Bacteria</taxon>
        <taxon>Pseudomonadati</taxon>
        <taxon>Pseudomonadota</taxon>
        <taxon>Gammaproteobacteria</taxon>
        <taxon>Enterobacterales</taxon>
        <taxon>Enterobacteriaceae</taxon>
        <taxon>aphid secondary symbionts</taxon>
        <taxon>Candidatus Williamhamiltonella</taxon>
    </lineage>
</organism>
<sequence length="39" mass="4381">MTAGTNANIHFHSQSVEMSFFGCVALMGKYKPKGMWLIF</sequence>
<protein>
    <submittedName>
        <fullName evidence="1">Uncharacterized protein</fullName>
    </submittedName>
</protein>
<gene>
    <name evidence="1" type="ordered locus">HDEF_1369</name>
</gene>
<keyword evidence="2" id="KW-1185">Reference proteome</keyword>
<dbReference type="AlphaFoldDB" id="C4K613"/>
<reference evidence="1 2" key="1">
    <citation type="journal article" date="2009" name="Proc. Natl. Acad. Sci. U.S.A.">
        <title>Hamiltonella defensa, genome evolution of protective bacterial endosymbiont from pathogenic ancestors.</title>
        <authorList>
            <person name="Degnan P.H."/>
            <person name="Yu Y."/>
            <person name="Sisneros N."/>
            <person name="Wing R.A."/>
            <person name="Moran N.A."/>
        </authorList>
    </citation>
    <scope>NUCLEOTIDE SEQUENCE [LARGE SCALE GENOMIC DNA]</scope>
    <source>
        <strain evidence="2">5AT</strain>
    </source>
</reference>
<evidence type="ECO:0000313" key="1">
    <source>
        <dbReference type="EMBL" id="ACQ68006.1"/>
    </source>
</evidence>
<name>C4K613_HAMD5</name>
<proteinExistence type="predicted"/>
<dbReference type="HOGENOM" id="CLU_3310702_0_0_6"/>
<dbReference type="Proteomes" id="UP000002334">
    <property type="component" value="Chromosome"/>
</dbReference>
<dbReference type="KEGG" id="hde:HDEF_1369"/>
<evidence type="ECO:0000313" key="2">
    <source>
        <dbReference type="Proteomes" id="UP000002334"/>
    </source>
</evidence>